<reference evidence="1" key="1">
    <citation type="journal article" date="2004" name="Science">
        <title>Reverse methanogenesis: testing the hypothesis with environmental genomics.</title>
        <authorList>
            <person name="Hallam S.J."/>
            <person name="Putnam N."/>
            <person name="Preston C.M."/>
            <person name="Detter J.C."/>
            <person name="Rokhsar D."/>
            <person name="Richardson P.M."/>
            <person name="DeLong E.F."/>
        </authorList>
    </citation>
    <scope>NUCLEOTIDE SEQUENCE</scope>
</reference>
<dbReference type="AlphaFoldDB" id="Q64AQ8"/>
<accession>Q64AQ8</accession>
<sequence length="107" mass="12268">MHSVTVCLPPGRSWLLITELCHILNLSQRTLSSQRKLDPYYCSPVKICVILWLETNTVVLILPALFLHNLNTSGRYISQHQQRPVSHSLPPCLPLYVTNPRCSVTFW</sequence>
<organism evidence="1">
    <name type="scientific">Uncultured archaeon GZfos26G2</name>
    <dbReference type="NCBI Taxonomy" id="3386331"/>
    <lineage>
        <taxon>Archaea</taxon>
        <taxon>Methanobacteriati</taxon>
        <taxon>Methanobacteriota</taxon>
        <taxon>Stenosarchaea group</taxon>
        <taxon>Methanomicrobia</taxon>
        <taxon>Candidatus Methanophagales</taxon>
        <taxon>Candidatus Methanophagaceae</taxon>
        <taxon>Candidatus Methanophaga</taxon>
    </lineage>
</organism>
<name>Q64AQ8_UNCAG</name>
<reference evidence="1" key="2">
    <citation type="submission" date="2004-08" db="EMBL/GenBank/DDBJ databases">
        <authorList>
            <person name="Putnam N."/>
            <person name="Detter J.C."/>
            <person name="Richardson P.M."/>
            <person name="Rokhsar D."/>
        </authorList>
    </citation>
    <scope>NUCLEOTIDE SEQUENCE</scope>
</reference>
<protein>
    <submittedName>
        <fullName evidence="1">Uncharacterized protein</fullName>
    </submittedName>
</protein>
<evidence type="ECO:0000313" key="1">
    <source>
        <dbReference type="EMBL" id="AAU83519.1"/>
    </source>
</evidence>
<gene>
    <name evidence="1" type="ORF">GZ30H9_6</name>
</gene>
<proteinExistence type="predicted"/>
<dbReference type="EMBL" id="AY714852">
    <property type="protein sequence ID" value="AAU83519.1"/>
    <property type="molecule type" value="Genomic_DNA"/>
</dbReference>